<dbReference type="SUPFAM" id="SSF55785">
    <property type="entry name" value="PYP-like sensor domain (PAS domain)"/>
    <property type="match status" value="1"/>
</dbReference>
<organism evidence="2 3">
    <name type="scientific">Desulfolithobacter dissulfuricans</name>
    <dbReference type="NCBI Taxonomy" id="2795293"/>
    <lineage>
        <taxon>Bacteria</taxon>
        <taxon>Pseudomonadati</taxon>
        <taxon>Thermodesulfobacteriota</taxon>
        <taxon>Desulfobulbia</taxon>
        <taxon>Desulfobulbales</taxon>
        <taxon>Desulfobulbaceae</taxon>
        <taxon>Desulfolithobacter</taxon>
    </lineage>
</organism>
<dbReference type="InterPro" id="IPR012312">
    <property type="entry name" value="Hemerythrin-like"/>
</dbReference>
<dbReference type="Gene3D" id="3.30.450.20">
    <property type="entry name" value="PAS domain"/>
    <property type="match status" value="1"/>
</dbReference>
<name>A0A915XL67_9BACT</name>
<reference evidence="2" key="1">
    <citation type="submission" date="2020-12" db="EMBL/GenBank/DDBJ databases">
        <title>Desulfobium dissulfuricans gen. nov., sp. nov., a novel mesophilic, sulfate-reducing bacterium isolated from a deep-sea hydrothermal vent.</title>
        <authorList>
            <person name="Hashimoto Y."/>
            <person name="Tame A."/>
            <person name="Sawayama S."/>
            <person name="Miyazaki J."/>
            <person name="Takai K."/>
            <person name="Nakagawa S."/>
        </authorList>
    </citation>
    <scope>NUCLEOTIDE SEQUENCE</scope>
    <source>
        <strain evidence="2">GF1</strain>
    </source>
</reference>
<proteinExistence type="predicted"/>
<sequence length="318" mass="37229">MQYQRWDDFLIAEHEMIERAMAVLKSCLDNMDETMAKPVQMVRALDFLLEFGDKVHNRKEEEYLFPLMQERGIPVQGGPLGVMLQEHEMERNLLQNMITKAPSLAELPAEEVARYRQEGYDYLRVRAEHIWKENDVLYPMGRQVLLDEDNQKLLDAFVGINRETYGDQADRHFEEMVTEVEKVLKEKKGLIHNLSYEQIEGIMETLPFEVTFVDAEDTVAYFNRLDKEKLFPRTRSVIGRKVTKCHPEKSVDMVSEIVEGFKNGTRDKAEFWIDFRGDKVLIRYFPVRNEQGEYLGVLEVTQAIGDIQKITGEKRLLD</sequence>
<evidence type="ECO:0000313" key="2">
    <source>
        <dbReference type="EMBL" id="BCO10228.1"/>
    </source>
</evidence>
<evidence type="ECO:0000259" key="1">
    <source>
        <dbReference type="Pfam" id="PF01814"/>
    </source>
</evidence>
<dbReference type="PANTHER" id="PTHR39966">
    <property type="entry name" value="BLL2471 PROTEIN-RELATED"/>
    <property type="match status" value="1"/>
</dbReference>
<dbReference type="GO" id="GO:0005886">
    <property type="term" value="C:plasma membrane"/>
    <property type="evidence" value="ECO:0007669"/>
    <property type="project" value="TreeGrafter"/>
</dbReference>
<evidence type="ECO:0000313" key="3">
    <source>
        <dbReference type="Proteomes" id="UP001063350"/>
    </source>
</evidence>
<dbReference type="RefSeq" id="WP_267926964.1">
    <property type="nucleotide sequence ID" value="NZ_AP024233.1"/>
</dbReference>
<dbReference type="Pfam" id="PF13596">
    <property type="entry name" value="PAS_10"/>
    <property type="match status" value="1"/>
</dbReference>
<dbReference type="EMBL" id="AP024233">
    <property type="protein sequence ID" value="BCO10228.1"/>
    <property type="molecule type" value="Genomic_DNA"/>
</dbReference>
<dbReference type="Pfam" id="PF01814">
    <property type="entry name" value="Hemerythrin"/>
    <property type="match status" value="1"/>
</dbReference>
<dbReference type="PANTHER" id="PTHR39966:SF3">
    <property type="entry name" value="DUF438 DOMAIN-CONTAINING PROTEIN"/>
    <property type="match status" value="1"/>
</dbReference>
<dbReference type="Gene3D" id="1.20.120.520">
    <property type="entry name" value="nmb1532 protein domain like"/>
    <property type="match status" value="1"/>
</dbReference>
<dbReference type="InterPro" id="IPR035965">
    <property type="entry name" value="PAS-like_dom_sf"/>
</dbReference>
<protein>
    <recommendedName>
        <fullName evidence="1">Hemerythrin-like domain-containing protein</fullName>
    </recommendedName>
</protein>
<keyword evidence="3" id="KW-1185">Reference proteome</keyword>
<dbReference type="Proteomes" id="UP001063350">
    <property type="component" value="Chromosome"/>
</dbReference>
<gene>
    <name evidence="2" type="ORF">GF1_26040</name>
</gene>
<dbReference type="AlphaFoldDB" id="A0A915XL67"/>
<accession>A0A915XL67</accession>
<dbReference type="KEGG" id="ddu:GF1_26040"/>
<feature type="domain" description="Hemerythrin-like" evidence="1">
    <location>
        <begin position="8"/>
        <end position="140"/>
    </location>
</feature>